<comment type="caution">
    <text evidence="9">The sequence shown here is derived from an EMBL/GenBank/DDBJ whole genome shotgun (WGS) entry which is preliminary data.</text>
</comment>
<dbReference type="Gene3D" id="2.30.29.30">
    <property type="entry name" value="Pleckstrin-homology domain (PH domain)/Phosphotyrosine-binding domain (PTB)"/>
    <property type="match status" value="1"/>
</dbReference>
<feature type="region of interest" description="Disordered" evidence="6">
    <location>
        <begin position="715"/>
        <end position="739"/>
    </location>
</feature>
<dbReference type="InterPro" id="IPR011993">
    <property type="entry name" value="PH-like_dom_sf"/>
</dbReference>
<dbReference type="PROSITE" id="PS50004">
    <property type="entry name" value="C2"/>
    <property type="match status" value="1"/>
</dbReference>
<dbReference type="AlphaFoldDB" id="A0A8J2WP11"/>
<dbReference type="GO" id="GO:0016316">
    <property type="term" value="F:phosphatidylinositol-3,4-bisphosphate 4-phosphatase activity"/>
    <property type="evidence" value="ECO:0007669"/>
    <property type="project" value="UniProtKB-EC"/>
</dbReference>
<keyword evidence="4" id="KW-0378">Hydrolase</keyword>
<sequence length="1113" mass="123460">MKFNKQELSNLACQSSNRFIKEGALVVYEKQDGVIFKRNENLGDVDSKPKKSNRRSSLRNLSCYGGALSRVATERWCRLRGNMLFYFKSSEAWSEPAGVIILDIGNIHVDSVPLDGTWPFTLVMASGGGDQRLAACSEGERDSWIEVLHMASYSYIRAQVTSLQIQLKKLQVAPTLSSNNPEVGEVPLMELAIACDNLRCDGHGWPPSPQAILHYLVPGSFNWQQVGQTEGIEDCSNPIFLVTLSLWCSMGMQHDTKLRLTVTDVKEAMSRTHVMIGASEFTLSSLLQASVAIDGTLKRRLPLISSSGNQVGFVTVAGHTVIDLGDAIRNSSNPQSPQEDTLVLHQHRRTQSLPPRLLTELRRPSQGWISVYFTQSVSRSYRFHSGLGGDIVVHESMIESKLNNVVPAQLLKLWINQEKDLVRELVALGEMVASPWQQRLLQLFERHFRRIGDYTQALESVEGATSFFRQSSQKDKSTLQYCPVNLHLQRFWAQNSSLRKEGTYDILTVGAFTAIPHGFKGGGLLKLLRNFHTSAMQIDHVLPAREAVQTACQTLRHIQGAVKLLLGAGAIQHDFSAILKIVESLIKRVRSLTILLDAPFIGNALSFFEKNKLSTSTVSPTLADFSLLPLRSMAERLVLDSNSSRKTFYSASDEPEPADLIRVNLEASLLALAGKLQILLQLQPKMSNNNSQLEQAPGLASLLDKYEGRLYTESADSVNKNVEDQNDSAENSSNTEKSNQKWITELSPCLSKLLSAAQALIKTLRLVHGVQRLQEELPRSATAHSIQHRRDVCFSQALTAALTILVARLCCNPVDPELMVLLSNAGLLFHVEGLLTPYRTEAGMWSDMAVALEDLAGVRFLLIPASAASSTTNPSPNSEKPANSILKEYLPQIHGCRDALQVMIPVPPTVFSALPSSASRLGLIEFQIIPVFFNIGVNEQALMADKFGDMSAVNATNLQSFERLDIYYKRYQKLITEHFPGKRLNDPRLPLSSILSQLQIELASSKIQNIAVHSLAEILVRKMKGLRVTCCKSAKDRTGMAVTLEQTNVLTNDFDLATAEFHKSLLCMRSQGTRRENTKKNVGVNKFAFNRLQLMAFPELYRPPPGTYGNVQS</sequence>
<dbReference type="SUPFAM" id="SSF49562">
    <property type="entry name" value="C2 domain (Calcium/lipid-binding domain, CaLB)"/>
    <property type="match status" value="1"/>
</dbReference>
<dbReference type="InterPro" id="IPR001849">
    <property type="entry name" value="PH_domain"/>
</dbReference>
<evidence type="ECO:0000256" key="5">
    <source>
        <dbReference type="ARBA" id="ARBA00023098"/>
    </source>
</evidence>
<evidence type="ECO:0000313" key="10">
    <source>
        <dbReference type="Proteomes" id="UP000789390"/>
    </source>
</evidence>
<feature type="domain" description="PH" evidence="7">
    <location>
        <begin position="60"/>
        <end position="153"/>
    </location>
</feature>
<dbReference type="Proteomes" id="UP000789390">
    <property type="component" value="Unassembled WGS sequence"/>
</dbReference>
<evidence type="ECO:0000256" key="2">
    <source>
        <dbReference type="ARBA" id="ARBA00006306"/>
    </source>
</evidence>
<dbReference type="EMBL" id="CAKKLH010000303">
    <property type="protein sequence ID" value="CAH0110378.1"/>
    <property type="molecule type" value="Genomic_DNA"/>
</dbReference>
<dbReference type="SUPFAM" id="SSF50729">
    <property type="entry name" value="PH domain-like"/>
    <property type="match status" value="1"/>
</dbReference>
<comment type="pathway">
    <text evidence="1">Signal transduction; phosphatidylinositol signaling pathway.</text>
</comment>
<feature type="compositionally biased region" description="Polar residues" evidence="6">
    <location>
        <begin position="728"/>
        <end position="739"/>
    </location>
</feature>
<evidence type="ECO:0000259" key="8">
    <source>
        <dbReference type="PROSITE" id="PS50004"/>
    </source>
</evidence>
<keyword evidence="5" id="KW-0443">Lipid metabolism</keyword>
<dbReference type="FunFam" id="2.30.29.30:FF:000765">
    <property type="entry name" value="Uncharacterized protein"/>
    <property type="match status" value="1"/>
</dbReference>
<comment type="similarity">
    <text evidence="2">Belongs to the inositol 3,4-bisphosphate 4-phosphatase family.</text>
</comment>
<dbReference type="SMART" id="SM00233">
    <property type="entry name" value="PH"/>
    <property type="match status" value="1"/>
</dbReference>
<dbReference type="PANTHER" id="PTHR12187:SF11">
    <property type="entry name" value="PHOSPHATIDYLINOSITOL-3,4-BISPHOSPHATE 4-PHOSPHATASE"/>
    <property type="match status" value="1"/>
</dbReference>
<dbReference type="InterPro" id="IPR039034">
    <property type="entry name" value="INPP4"/>
</dbReference>
<evidence type="ECO:0000256" key="1">
    <source>
        <dbReference type="ARBA" id="ARBA00004847"/>
    </source>
</evidence>
<evidence type="ECO:0000259" key="7">
    <source>
        <dbReference type="PROSITE" id="PS50003"/>
    </source>
</evidence>
<proteinExistence type="inferred from homology"/>
<name>A0A8J2WP11_9CRUS</name>
<reference evidence="9" key="1">
    <citation type="submission" date="2021-11" db="EMBL/GenBank/DDBJ databases">
        <authorList>
            <person name="Schell T."/>
        </authorList>
    </citation>
    <scope>NUCLEOTIDE SEQUENCE</scope>
    <source>
        <strain evidence="9">M5</strain>
    </source>
</reference>
<dbReference type="OrthoDB" id="159395at2759"/>
<dbReference type="InterPro" id="IPR000008">
    <property type="entry name" value="C2_dom"/>
</dbReference>
<organism evidence="9 10">
    <name type="scientific">Daphnia galeata</name>
    <dbReference type="NCBI Taxonomy" id="27404"/>
    <lineage>
        <taxon>Eukaryota</taxon>
        <taxon>Metazoa</taxon>
        <taxon>Ecdysozoa</taxon>
        <taxon>Arthropoda</taxon>
        <taxon>Crustacea</taxon>
        <taxon>Branchiopoda</taxon>
        <taxon>Diplostraca</taxon>
        <taxon>Cladocera</taxon>
        <taxon>Anomopoda</taxon>
        <taxon>Daphniidae</taxon>
        <taxon>Daphnia</taxon>
    </lineage>
</organism>
<gene>
    <name evidence="9" type="ORF">DGAL_LOCUS13944</name>
</gene>
<evidence type="ECO:0000256" key="3">
    <source>
        <dbReference type="ARBA" id="ARBA00013037"/>
    </source>
</evidence>
<dbReference type="EC" id="3.1.3.66" evidence="3"/>
<evidence type="ECO:0000313" key="9">
    <source>
        <dbReference type="EMBL" id="CAH0110378.1"/>
    </source>
</evidence>
<dbReference type="GO" id="GO:0005737">
    <property type="term" value="C:cytoplasm"/>
    <property type="evidence" value="ECO:0007669"/>
    <property type="project" value="TreeGrafter"/>
</dbReference>
<feature type="domain" description="C2" evidence="8">
    <location>
        <begin position="168"/>
        <end position="297"/>
    </location>
</feature>
<evidence type="ECO:0000256" key="4">
    <source>
        <dbReference type="ARBA" id="ARBA00022801"/>
    </source>
</evidence>
<evidence type="ECO:0000256" key="6">
    <source>
        <dbReference type="SAM" id="MobiDB-lite"/>
    </source>
</evidence>
<protein>
    <recommendedName>
        <fullName evidence="3">phosphatidylinositol-3,4-bisphosphate 4-phosphatase</fullName>
        <ecNumber evidence="3">3.1.3.66</ecNumber>
    </recommendedName>
</protein>
<dbReference type="PANTHER" id="PTHR12187">
    <property type="entry name" value="AGAP000124-PA"/>
    <property type="match status" value="1"/>
</dbReference>
<dbReference type="PROSITE" id="PS50003">
    <property type="entry name" value="PH_DOMAIN"/>
    <property type="match status" value="1"/>
</dbReference>
<dbReference type="InterPro" id="IPR035892">
    <property type="entry name" value="C2_domain_sf"/>
</dbReference>
<keyword evidence="10" id="KW-1185">Reference proteome</keyword>
<accession>A0A8J2WP11</accession>
<dbReference type="UniPathway" id="UPA00944"/>